<feature type="region of interest" description="Disordered" evidence="1">
    <location>
        <begin position="277"/>
        <end position="301"/>
    </location>
</feature>
<feature type="compositionally biased region" description="Low complexity" evidence="1">
    <location>
        <begin position="277"/>
        <end position="298"/>
    </location>
</feature>
<name>A0A5J5BZU9_9ASTE</name>
<evidence type="ECO:0000259" key="2">
    <source>
        <dbReference type="Pfam" id="PF24496"/>
    </source>
</evidence>
<dbReference type="EMBL" id="CM018032">
    <property type="protein sequence ID" value="KAA8547187.1"/>
    <property type="molecule type" value="Genomic_DNA"/>
</dbReference>
<sequence>MEVWVPPACYQQGQQDRQMRQQMPQQLPCPLDTAISQCPLDRMEIIDRYLEQALAEASKAKAKFNQDRSPVIAKPLVQSGKPPPGFPVKPVRSPQTSASSKPFSINFNILSIEFNSEANRVKKTQYQASHTREQKLAILNSWKKLMLERHEHIFFFDFLEQYKRQTLCPNQQYSPPSVLPIVSPSIAPIPSVAPLLTSTNKHSPVKRIQQLTTQEPSSSISQTISALESLANSQALAALEAQHTLETFLESDPNHDDGSLTPSQQVDAFEQLLNSQPSSWNQIDSSSSTSQSCAPPSSIHTDLLSKTPILNAVSKQPQSTNQTKSPHEQLFSELIRTIEDPVKKLQYIHQF</sequence>
<proteinExistence type="predicted"/>
<dbReference type="Pfam" id="PF24496">
    <property type="entry name" value="DUF7588"/>
    <property type="match status" value="1"/>
</dbReference>
<gene>
    <name evidence="3" type="ORF">F0562_003604</name>
</gene>
<feature type="domain" description="DUF7588" evidence="2">
    <location>
        <begin position="109"/>
        <end position="169"/>
    </location>
</feature>
<keyword evidence="4" id="KW-1185">Reference proteome</keyword>
<evidence type="ECO:0000313" key="4">
    <source>
        <dbReference type="Proteomes" id="UP000325577"/>
    </source>
</evidence>
<accession>A0A5J5BZU9</accession>
<evidence type="ECO:0000256" key="1">
    <source>
        <dbReference type="SAM" id="MobiDB-lite"/>
    </source>
</evidence>
<reference evidence="3 4" key="1">
    <citation type="submission" date="2019-09" db="EMBL/GenBank/DDBJ databases">
        <title>A chromosome-level genome assembly of the Chinese tupelo Nyssa sinensis.</title>
        <authorList>
            <person name="Yang X."/>
            <person name="Kang M."/>
            <person name="Yang Y."/>
            <person name="Xiong H."/>
            <person name="Wang M."/>
            <person name="Zhang Z."/>
            <person name="Wang Z."/>
            <person name="Wu H."/>
            <person name="Ma T."/>
            <person name="Liu J."/>
            <person name="Xi Z."/>
        </authorList>
    </citation>
    <scope>NUCLEOTIDE SEQUENCE [LARGE SCALE GENOMIC DNA]</scope>
    <source>
        <strain evidence="3">J267</strain>
        <tissue evidence="3">Leaf</tissue>
    </source>
</reference>
<organism evidence="3 4">
    <name type="scientific">Nyssa sinensis</name>
    <dbReference type="NCBI Taxonomy" id="561372"/>
    <lineage>
        <taxon>Eukaryota</taxon>
        <taxon>Viridiplantae</taxon>
        <taxon>Streptophyta</taxon>
        <taxon>Embryophyta</taxon>
        <taxon>Tracheophyta</taxon>
        <taxon>Spermatophyta</taxon>
        <taxon>Magnoliopsida</taxon>
        <taxon>eudicotyledons</taxon>
        <taxon>Gunneridae</taxon>
        <taxon>Pentapetalae</taxon>
        <taxon>asterids</taxon>
        <taxon>Cornales</taxon>
        <taxon>Nyssaceae</taxon>
        <taxon>Nyssa</taxon>
    </lineage>
</organism>
<evidence type="ECO:0000313" key="3">
    <source>
        <dbReference type="EMBL" id="KAA8547187.1"/>
    </source>
</evidence>
<feature type="region of interest" description="Disordered" evidence="1">
    <location>
        <begin position="75"/>
        <end position="99"/>
    </location>
</feature>
<dbReference type="AlphaFoldDB" id="A0A5J5BZU9"/>
<dbReference type="Proteomes" id="UP000325577">
    <property type="component" value="Linkage Group LG1"/>
</dbReference>
<protein>
    <recommendedName>
        <fullName evidence="2">DUF7588 domain-containing protein</fullName>
    </recommendedName>
</protein>
<dbReference type="InterPro" id="IPR056010">
    <property type="entry name" value="DUF7588"/>
</dbReference>